<organism evidence="1 2">
    <name type="scientific">Cryobacterium luteum</name>
    <dbReference type="NCBI Taxonomy" id="1424661"/>
    <lineage>
        <taxon>Bacteria</taxon>
        <taxon>Bacillati</taxon>
        <taxon>Actinomycetota</taxon>
        <taxon>Actinomycetes</taxon>
        <taxon>Micrococcales</taxon>
        <taxon>Microbacteriaceae</taxon>
        <taxon>Cryobacterium</taxon>
    </lineage>
</organism>
<dbReference type="Proteomes" id="UP000297654">
    <property type="component" value="Unassembled WGS sequence"/>
</dbReference>
<dbReference type="PANTHER" id="PTHR15394">
    <property type="entry name" value="SERINE HYDROLASE RBBP9"/>
    <property type="match status" value="1"/>
</dbReference>
<dbReference type="InterPro" id="IPR029058">
    <property type="entry name" value="AB_hydrolase_fold"/>
</dbReference>
<accession>A0A1H8MJN6</accession>
<dbReference type="AlphaFoldDB" id="A0A1H8MJN6"/>
<keyword evidence="2" id="KW-1185">Reference proteome</keyword>
<evidence type="ECO:0000313" key="1">
    <source>
        <dbReference type="EMBL" id="TFB93721.1"/>
    </source>
</evidence>
<dbReference type="GO" id="GO:0016787">
    <property type="term" value="F:hydrolase activity"/>
    <property type="evidence" value="ECO:0007669"/>
    <property type="project" value="UniProtKB-KW"/>
</dbReference>
<dbReference type="RefSeq" id="WP_092113099.1">
    <property type="nucleotide sequence ID" value="NZ_FOCN01000050.1"/>
</dbReference>
<reference evidence="1 2" key="1">
    <citation type="submission" date="2019-03" db="EMBL/GenBank/DDBJ databases">
        <title>Genomics of glacier-inhabiting Cryobacterium strains.</title>
        <authorList>
            <person name="Liu Q."/>
            <person name="Xin Y.-H."/>
        </authorList>
    </citation>
    <scope>NUCLEOTIDE SEQUENCE [LARGE SCALE GENOMIC DNA]</scope>
    <source>
        <strain evidence="1 2">Hh15</strain>
    </source>
</reference>
<name>A0A1H8MJN6_9MICO</name>
<dbReference type="OrthoDB" id="9804993at2"/>
<protein>
    <submittedName>
        <fullName evidence="1">Serine hydrolase family protein</fullName>
    </submittedName>
</protein>
<dbReference type="SUPFAM" id="SSF53474">
    <property type="entry name" value="alpha/beta-Hydrolases"/>
    <property type="match status" value="1"/>
</dbReference>
<dbReference type="Pfam" id="PF06821">
    <property type="entry name" value="Ser_hydrolase"/>
    <property type="match status" value="1"/>
</dbReference>
<dbReference type="PANTHER" id="PTHR15394:SF3">
    <property type="entry name" value="SERINE HYDROLASE RBBP9"/>
    <property type="match status" value="1"/>
</dbReference>
<sequence length="188" mass="19922">MTSLTTLQDAYIFHGYGAVPDDHWFGWLARQLDAANIRTVVPALPDSRAPEAPRWQETVSAAVGEMGEDTAVIAHSLGCLAVLRHLASLTGVWRLGSLVLVSGFLDPLPVLPELDSFIGAGCDVTGLSKHIDRVIVIRSDDDSLVPLSHTDRLAELLGVRAVVVPGAGHFLAADGHSTLPAAYDAIVS</sequence>
<proteinExistence type="predicted"/>
<gene>
    <name evidence="1" type="ORF">E3O10_02975</name>
</gene>
<comment type="caution">
    <text evidence="1">The sequence shown here is derived from an EMBL/GenBank/DDBJ whole genome shotgun (WGS) entry which is preliminary data.</text>
</comment>
<dbReference type="EMBL" id="SOFF01000011">
    <property type="protein sequence ID" value="TFB93721.1"/>
    <property type="molecule type" value="Genomic_DNA"/>
</dbReference>
<dbReference type="Gene3D" id="3.40.50.1820">
    <property type="entry name" value="alpha/beta hydrolase"/>
    <property type="match status" value="1"/>
</dbReference>
<evidence type="ECO:0000313" key="2">
    <source>
        <dbReference type="Proteomes" id="UP000297654"/>
    </source>
</evidence>
<dbReference type="STRING" id="1424661.SAMN05216281_1504"/>
<keyword evidence="1" id="KW-0378">Hydrolase</keyword>
<dbReference type="InterPro" id="IPR010662">
    <property type="entry name" value="RBBP9/YdeN"/>
</dbReference>